<dbReference type="AlphaFoldDB" id="A0A7W4I7L4"/>
<comment type="caution">
    <text evidence="1">The sequence shown here is derived from an EMBL/GenBank/DDBJ whole genome shotgun (WGS) entry which is preliminary data.</text>
</comment>
<evidence type="ECO:0000313" key="1">
    <source>
        <dbReference type="EMBL" id="MBB2157684.1"/>
    </source>
</evidence>
<dbReference type="Proteomes" id="UP000550787">
    <property type="component" value="Unassembled WGS sequence"/>
</dbReference>
<reference evidence="1 2" key="1">
    <citation type="submission" date="2020-04" db="EMBL/GenBank/DDBJ databases">
        <title>Description of novel Gluconacetobacter.</title>
        <authorList>
            <person name="Sombolestani A."/>
        </authorList>
    </citation>
    <scope>NUCLEOTIDE SEQUENCE [LARGE SCALE GENOMIC DNA]</scope>
    <source>
        <strain evidence="1 2">LMG 7603</strain>
    </source>
</reference>
<organism evidence="1 2">
    <name type="scientific">Gluconacetobacter diazotrophicus</name>
    <name type="common">Acetobacter diazotrophicus</name>
    <dbReference type="NCBI Taxonomy" id="33996"/>
    <lineage>
        <taxon>Bacteria</taxon>
        <taxon>Pseudomonadati</taxon>
        <taxon>Pseudomonadota</taxon>
        <taxon>Alphaproteobacteria</taxon>
        <taxon>Acetobacterales</taxon>
        <taxon>Acetobacteraceae</taxon>
        <taxon>Gluconacetobacter</taxon>
    </lineage>
</organism>
<evidence type="ECO:0000313" key="2">
    <source>
        <dbReference type="Proteomes" id="UP000550787"/>
    </source>
</evidence>
<gene>
    <name evidence="1" type="ORF">HLH33_15415</name>
</gene>
<accession>A0A7W4I7L4</accession>
<sequence>MTPRMTTVIPTGPRRPRRPALFPGLAILPLAILLSACGLDNPDAFAPSCPVVEVPGAAADLVSYDGDTRDIGHLIARAGVTRVTGSCRNAGGRTNAVVTDISLGMTVTRGPTAGRTVKIPYFIAVVYDGTIRNKKQFVETVEFPSNVTQMLTHAPVVPITLPLSRHVTIDGYHIEVGFQLTHDQLEYNRTHLVAPSFHPM</sequence>
<proteinExistence type="predicted"/>
<dbReference type="EMBL" id="JABEQG010000038">
    <property type="protein sequence ID" value="MBB2157684.1"/>
    <property type="molecule type" value="Genomic_DNA"/>
</dbReference>
<name>A0A7W4I7L4_GLUDI</name>
<protein>
    <submittedName>
        <fullName evidence="1">Uncharacterized protein</fullName>
    </submittedName>
</protein>